<dbReference type="SUPFAM" id="SSF52141">
    <property type="entry name" value="Uracil-DNA glycosylase-like"/>
    <property type="match status" value="1"/>
</dbReference>
<accession>A0A803XXR7</accession>
<dbReference type="NCBIfam" id="NF003589">
    <property type="entry name" value="PRK05254.1-2"/>
    <property type="match status" value="1"/>
</dbReference>
<keyword evidence="5" id="KW-0496">Mitochondrion</keyword>
<dbReference type="GO" id="GO:0005739">
    <property type="term" value="C:mitochondrion"/>
    <property type="evidence" value="ECO:0007669"/>
    <property type="project" value="UniProtKB-SubCell"/>
</dbReference>
<evidence type="ECO:0000313" key="9">
    <source>
        <dbReference type="Ensembl" id="ENSMGAP00000024313.1"/>
    </source>
</evidence>
<dbReference type="GO" id="GO:0097510">
    <property type="term" value="P:base-excision repair, AP site formation via deaminated base removal"/>
    <property type="evidence" value="ECO:0007669"/>
    <property type="project" value="TreeGrafter"/>
</dbReference>
<comment type="similarity">
    <text evidence="1 5 7">Belongs to the uracil-DNA glycosylase (UDG) superfamily. UNG family.</text>
</comment>
<protein>
    <recommendedName>
        <fullName evidence="5 7">Uracil-DNA glycosylase</fullName>
        <shortName evidence="5">UDG</shortName>
        <ecNumber evidence="5 7">3.2.2.27</ecNumber>
    </recommendedName>
</protein>
<dbReference type="NCBIfam" id="NF003588">
    <property type="entry name" value="PRK05254.1-1"/>
    <property type="match status" value="1"/>
</dbReference>
<name>A0A803XXR7_MELGA</name>
<feature type="active site" description="Proton acceptor" evidence="5 6">
    <location>
        <position position="19"/>
    </location>
</feature>
<dbReference type="NCBIfam" id="NF003591">
    <property type="entry name" value="PRK05254.1-4"/>
    <property type="match status" value="1"/>
</dbReference>
<dbReference type="Proteomes" id="UP000001645">
    <property type="component" value="Unplaced"/>
</dbReference>
<evidence type="ECO:0000256" key="5">
    <source>
        <dbReference type="HAMAP-Rule" id="MF_03166"/>
    </source>
</evidence>
<reference evidence="9" key="2">
    <citation type="submission" date="2025-08" db="UniProtKB">
        <authorList>
            <consortium name="Ensembl"/>
        </authorList>
    </citation>
    <scope>IDENTIFICATION</scope>
</reference>
<evidence type="ECO:0000256" key="7">
    <source>
        <dbReference type="RuleBase" id="RU003780"/>
    </source>
</evidence>
<dbReference type="Ensembl" id="ENSMGAT00000025756.1">
    <property type="protein sequence ID" value="ENSMGAP00000024313.1"/>
    <property type="gene ID" value="ENSMGAG00000018904.1"/>
</dbReference>
<keyword evidence="3 5" id="KW-0378">Hydrolase</keyword>
<dbReference type="Pfam" id="PF03167">
    <property type="entry name" value="UDG"/>
    <property type="match status" value="1"/>
</dbReference>
<evidence type="ECO:0000256" key="6">
    <source>
        <dbReference type="PROSITE-ProRule" id="PRU10072"/>
    </source>
</evidence>
<dbReference type="InterPro" id="IPR018085">
    <property type="entry name" value="Ura-DNA_Glyclase_AS"/>
</dbReference>
<dbReference type="EC" id="3.2.2.27" evidence="5 7"/>
<sequence length="175" mass="19072">FSAFDLSPEDVRVVILGQDPYHGDGQAMGLSFSVPEGVKPPPSLLNIFKEIEREGGRPAAGRTGDLTAWSKQGVLLLNSVLTVAAGQAASHRGWGWELLTDAAIKVLSRGNKPIVFMLWGKDAIAKRSLIDEGKHLVLVSVHPSPLSAYRGFLGNDHFKKANEFMMRHGFAPIDW</sequence>
<keyword evidence="5" id="KW-0539">Nucleus</keyword>
<reference evidence="9" key="3">
    <citation type="submission" date="2025-09" db="UniProtKB">
        <authorList>
            <consortium name="Ensembl"/>
        </authorList>
    </citation>
    <scope>IDENTIFICATION</scope>
</reference>
<dbReference type="OrthoDB" id="10031947at2759"/>
<gene>
    <name evidence="5" type="primary">UNG</name>
    <name evidence="5" type="synonym">UNG1</name>
</gene>
<dbReference type="NCBIfam" id="NF003592">
    <property type="entry name" value="PRK05254.1-5"/>
    <property type="match status" value="1"/>
</dbReference>
<evidence type="ECO:0000256" key="2">
    <source>
        <dbReference type="ARBA" id="ARBA00022763"/>
    </source>
</evidence>
<comment type="function">
    <text evidence="5 7">Excises uracil residues from the DNA which can arise as a result of misincorporation of dUMP residues by DNA polymerase or due to deamination of cytosine.</text>
</comment>
<organism evidence="9 10">
    <name type="scientific">Meleagris gallopavo</name>
    <name type="common">Wild turkey</name>
    <dbReference type="NCBI Taxonomy" id="9103"/>
    <lineage>
        <taxon>Eukaryota</taxon>
        <taxon>Metazoa</taxon>
        <taxon>Chordata</taxon>
        <taxon>Craniata</taxon>
        <taxon>Vertebrata</taxon>
        <taxon>Euteleostomi</taxon>
        <taxon>Archelosauria</taxon>
        <taxon>Archosauria</taxon>
        <taxon>Dinosauria</taxon>
        <taxon>Saurischia</taxon>
        <taxon>Theropoda</taxon>
        <taxon>Coelurosauria</taxon>
        <taxon>Aves</taxon>
        <taxon>Neognathae</taxon>
        <taxon>Galloanserae</taxon>
        <taxon>Galliformes</taxon>
        <taxon>Phasianidae</taxon>
        <taxon>Meleagridinae</taxon>
        <taxon>Meleagris</taxon>
    </lineage>
</organism>
<dbReference type="InterPro" id="IPR002043">
    <property type="entry name" value="UDG_fam1"/>
</dbReference>
<dbReference type="SMART" id="SM00987">
    <property type="entry name" value="UreE_C"/>
    <property type="match status" value="1"/>
</dbReference>
<dbReference type="GeneTree" id="ENSGT00390000003405"/>
<keyword evidence="10" id="KW-1185">Reference proteome</keyword>
<proteinExistence type="inferred from homology"/>
<dbReference type="InParanoid" id="A0A803XXR7"/>
<dbReference type="HAMAP" id="MF_00148">
    <property type="entry name" value="UDG"/>
    <property type="match status" value="1"/>
</dbReference>
<evidence type="ECO:0000313" key="10">
    <source>
        <dbReference type="Proteomes" id="UP000001645"/>
    </source>
</evidence>
<dbReference type="PROSITE" id="PS00130">
    <property type="entry name" value="U_DNA_GLYCOSYLASE"/>
    <property type="match status" value="1"/>
</dbReference>
<dbReference type="InterPro" id="IPR005122">
    <property type="entry name" value="Uracil-DNA_glycosylase-like"/>
</dbReference>
<dbReference type="PANTHER" id="PTHR11264">
    <property type="entry name" value="URACIL-DNA GLYCOSYLASE"/>
    <property type="match status" value="1"/>
</dbReference>
<feature type="domain" description="Uracil-DNA glycosylase-like" evidence="8">
    <location>
        <begin position="4"/>
        <end position="165"/>
    </location>
</feature>
<dbReference type="CDD" id="cd10027">
    <property type="entry name" value="UDG-F1-like"/>
    <property type="match status" value="1"/>
</dbReference>
<dbReference type="GO" id="GO:0005634">
    <property type="term" value="C:nucleus"/>
    <property type="evidence" value="ECO:0007669"/>
    <property type="project" value="UniProtKB-SubCell"/>
</dbReference>
<dbReference type="AlphaFoldDB" id="A0A803XXR7"/>
<dbReference type="PANTHER" id="PTHR11264:SF0">
    <property type="entry name" value="URACIL-DNA GLYCOSYLASE"/>
    <property type="match status" value="1"/>
</dbReference>
<comment type="subcellular location">
    <subcellularLocation>
        <location evidence="5">Mitochondrion</location>
    </subcellularLocation>
    <subcellularLocation>
        <location evidence="5">Nucleus</location>
    </subcellularLocation>
</comment>
<reference evidence="9" key="1">
    <citation type="journal article" date="2010" name="PLoS Biol.">
        <title>Multi-platform next-generation sequencing of the domestic turkey (Meleagris gallopavo): genome assembly and analysis.</title>
        <authorList>
            <person name="Dalloul R.A."/>
            <person name="Long J.A."/>
            <person name="Zimin A.V."/>
            <person name="Aslam L."/>
            <person name="Beal K."/>
            <person name="Blomberg L.A."/>
            <person name="Bouffard P."/>
            <person name="Burt D.W."/>
            <person name="Crasta O."/>
            <person name="Crooijmans R.P."/>
            <person name="Cooper K."/>
            <person name="Coulombe R.A."/>
            <person name="De S."/>
            <person name="Delany M.E."/>
            <person name="Dodgson J.B."/>
            <person name="Dong J.J."/>
            <person name="Evans C."/>
            <person name="Frederickson K.M."/>
            <person name="Flicek P."/>
            <person name="Florea L."/>
            <person name="Folkerts O."/>
            <person name="Groenen M.A."/>
            <person name="Harkins T.T."/>
            <person name="Herrero J."/>
            <person name="Hoffmann S."/>
            <person name="Megens H.J."/>
            <person name="Jiang A."/>
            <person name="de Jong P."/>
            <person name="Kaiser P."/>
            <person name="Kim H."/>
            <person name="Kim K.W."/>
            <person name="Kim S."/>
            <person name="Langenberger D."/>
            <person name="Lee M.K."/>
            <person name="Lee T."/>
            <person name="Mane S."/>
            <person name="Marcais G."/>
            <person name="Marz M."/>
            <person name="McElroy A.P."/>
            <person name="Modise T."/>
            <person name="Nefedov M."/>
            <person name="Notredame C."/>
            <person name="Paton I.R."/>
            <person name="Payne W.S."/>
            <person name="Pertea G."/>
            <person name="Prickett D."/>
            <person name="Puiu D."/>
            <person name="Qioa D."/>
            <person name="Raineri E."/>
            <person name="Ruffier M."/>
            <person name="Salzberg S.L."/>
            <person name="Schatz M.C."/>
            <person name="Scheuring C."/>
            <person name="Schmidt C.J."/>
            <person name="Schroeder S."/>
            <person name="Searle S.M."/>
            <person name="Smith E.J."/>
            <person name="Smith J."/>
            <person name="Sonstegard T.S."/>
            <person name="Stadler P.F."/>
            <person name="Tafer H."/>
            <person name="Tu Z.J."/>
            <person name="Van Tassell C.P."/>
            <person name="Vilella A.J."/>
            <person name="Williams K.P."/>
            <person name="Yorke J.A."/>
            <person name="Zhang L."/>
            <person name="Zhang H.B."/>
            <person name="Zhang X."/>
            <person name="Zhang Y."/>
            <person name="Reed K.M."/>
        </authorList>
    </citation>
    <scope>NUCLEOTIDE SEQUENCE [LARGE SCALE GENOMIC DNA]</scope>
</reference>
<keyword evidence="2 5" id="KW-0227">DNA damage</keyword>
<evidence type="ECO:0000259" key="8">
    <source>
        <dbReference type="SMART" id="SM00986"/>
    </source>
</evidence>
<comment type="catalytic activity">
    <reaction evidence="5 7">
        <text>Hydrolyzes single-stranded DNA or mismatched double-stranded DNA and polynucleotides, releasing free uracil.</text>
        <dbReference type="EC" id="3.2.2.27"/>
    </reaction>
</comment>
<evidence type="ECO:0000256" key="3">
    <source>
        <dbReference type="ARBA" id="ARBA00022801"/>
    </source>
</evidence>
<dbReference type="InterPro" id="IPR036895">
    <property type="entry name" value="Uracil-DNA_glycosylase-like_sf"/>
</dbReference>
<dbReference type="Gene3D" id="3.40.470.10">
    <property type="entry name" value="Uracil-DNA glycosylase-like domain"/>
    <property type="match status" value="1"/>
</dbReference>
<dbReference type="NCBIfam" id="TIGR00628">
    <property type="entry name" value="ung"/>
    <property type="match status" value="1"/>
</dbReference>
<evidence type="ECO:0000256" key="4">
    <source>
        <dbReference type="ARBA" id="ARBA00023204"/>
    </source>
</evidence>
<evidence type="ECO:0000256" key="1">
    <source>
        <dbReference type="ARBA" id="ARBA00008184"/>
    </source>
</evidence>
<keyword evidence="4 5" id="KW-0234">DNA repair</keyword>
<dbReference type="GO" id="GO:0004844">
    <property type="term" value="F:uracil DNA N-glycosylase activity"/>
    <property type="evidence" value="ECO:0007669"/>
    <property type="project" value="UniProtKB-UniRule"/>
</dbReference>
<dbReference type="SMART" id="SM00986">
    <property type="entry name" value="UDG"/>
    <property type="match status" value="1"/>
</dbReference>